<comment type="caution">
    <text evidence="1">The sequence shown here is derived from an EMBL/GenBank/DDBJ whole genome shotgun (WGS) entry which is preliminary data.</text>
</comment>
<name>A0ABT3PTE8_9BACT</name>
<gene>
    <name evidence="1" type="ORF">J6I44_19960</name>
</gene>
<protein>
    <submittedName>
        <fullName evidence="1">Uncharacterized protein</fullName>
    </submittedName>
</protein>
<dbReference type="Proteomes" id="UP001207918">
    <property type="component" value="Unassembled WGS sequence"/>
</dbReference>
<dbReference type="RefSeq" id="WP_265768019.1">
    <property type="nucleotide sequence ID" value="NZ_JAGGJA010000023.1"/>
</dbReference>
<dbReference type="Pfam" id="PF19781">
    <property type="entry name" value="DUF6266"/>
    <property type="match status" value="1"/>
</dbReference>
<proteinExistence type="predicted"/>
<organism evidence="1 2">
    <name type="scientific">Fodinibius salsisoli</name>
    <dbReference type="NCBI Taxonomy" id="2820877"/>
    <lineage>
        <taxon>Bacteria</taxon>
        <taxon>Pseudomonadati</taxon>
        <taxon>Balneolota</taxon>
        <taxon>Balneolia</taxon>
        <taxon>Balneolales</taxon>
        <taxon>Balneolaceae</taxon>
        <taxon>Fodinibius</taxon>
    </lineage>
</organism>
<accession>A0ABT3PTE8</accession>
<dbReference type="EMBL" id="JAGGJA010000023">
    <property type="protein sequence ID" value="MCW9709147.1"/>
    <property type="molecule type" value="Genomic_DNA"/>
</dbReference>
<reference evidence="1 2" key="1">
    <citation type="submission" date="2021-03" db="EMBL/GenBank/DDBJ databases">
        <title>Aliifodinibius sp. nov., a new bacterium isolated from saline soil.</title>
        <authorList>
            <person name="Galisteo C."/>
            <person name="De La Haba R."/>
            <person name="Sanchez-Porro C."/>
            <person name="Ventosa A."/>
        </authorList>
    </citation>
    <scope>NUCLEOTIDE SEQUENCE [LARGE SCALE GENOMIC DNA]</scope>
    <source>
        <strain evidence="1 2">1BSP15-2V2</strain>
    </source>
</reference>
<evidence type="ECO:0000313" key="2">
    <source>
        <dbReference type="Proteomes" id="UP001207918"/>
    </source>
</evidence>
<keyword evidence="2" id="KW-1185">Reference proteome</keyword>
<dbReference type="InterPro" id="IPR046233">
    <property type="entry name" value="DUF6266"/>
</dbReference>
<sequence>MAKYNNGALGSFKGKVGNLVGSYWRGIPYMRSVPSHVKDPQTNAQQVQRAKFGLMMGFLKKIKPVLKAGFETESNQRTAFNSAASFNLKNAVTGEDPENLQIDFAALTVTRGPLTPVDSASFQSENPGEVVISWQSDTTFGSASADDEAIILLYNTTKDRALYIVEEGPKRSEETYTLTLPAVYEGDNLEGYLSFVRPDGSEASDSTYLGSLTVAEEQVPEP</sequence>
<evidence type="ECO:0000313" key="1">
    <source>
        <dbReference type="EMBL" id="MCW9709147.1"/>
    </source>
</evidence>